<name>A0A4S3MP55_9RHOB</name>
<dbReference type="InterPro" id="IPR018666">
    <property type="entry name" value="DUF2125"/>
</dbReference>
<accession>A0A4S3MP55</accession>
<dbReference type="Pfam" id="PF09898">
    <property type="entry name" value="DUF2125"/>
    <property type="match status" value="1"/>
</dbReference>
<feature type="signal peptide" evidence="1">
    <location>
        <begin position="1"/>
        <end position="23"/>
    </location>
</feature>
<sequence length="504" mass="52669">MSQWKLAASTAVIALVAGHSALADVTPEQVWEDWQGLIKAYGQTLEVGGENRSGDTLVVSGVKMIATEEGASATVNIDEISFQDRGDGSVLVKMSEQVPVEMAVPPVEGEAKAVNMAMQISQPGLEIIASGAPGEMRYDFTGPQMKITLTGTEEGATAPAMTFDFGFGGIAGNYLFAGTDTKTLNSSFKADSMTFVMNVDEPEGDGVMKFEGAAANLTGTSNATLPANYDAANPAAALAAGMSVDGGFTYGASTFGFDYNADGQSGKGNGTFTGGDFTVVLNQAQMGYGASAQGAQMTFSSSDMPFPEVKLAYADSAFKFMMPVSKSDEPADFAFLTKIVDLTISDEIWGMFDPTAQLPRDPVSVVLDTKGKAKMTTDILDPAQAEAMGEGAPGELHALDLTQLQIKAIGAEITGDGALTFDNSDLETFGGMPVPTGTINIKAVGVNGVMDKLVAMGLLPEDQVMGARMMLGMFAKVVEGETDTLTSTLEFKDKGFFANGMQLQ</sequence>
<evidence type="ECO:0000313" key="2">
    <source>
        <dbReference type="EMBL" id="THD83733.1"/>
    </source>
</evidence>
<gene>
    <name evidence="2" type="ORF">E7811_10755</name>
</gene>
<proteinExistence type="predicted"/>
<keyword evidence="1" id="KW-0732">Signal</keyword>
<protein>
    <submittedName>
        <fullName evidence="2">DUF2125 domain-containing protein</fullName>
    </submittedName>
</protein>
<dbReference type="RefSeq" id="WP_136394626.1">
    <property type="nucleotide sequence ID" value="NZ_SSND01000002.1"/>
</dbReference>
<comment type="caution">
    <text evidence="2">The sequence shown here is derived from an EMBL/GenBank/DDBJ whole genome shotgun (WGS) entry which is preliminary data.</text>
</comment>
<dbReference type="AlphaFoldDB" id="A0A4S3MP55"/>
<keyword evidence="3" id="KW-1185">Reference proteome</keyword>
<dbReference type="Proteomes" id="UP000309450">
    <property type="component" value="Unassembled WGS sequence"/>
</dbReference>
<dbReference type="EMBL" id="SSND01000002">
    <property type="protein sequence ID" value="THD83733.1"/>
    <property type="molecule type" value="Genomic_DNA"/>
</dbReference>
<feature type="chain" id="PRO_5020703377" evidence="1">
    <location>
        <begin position="24"/>
        <end position="504"/>
    </location>
</feature>
<organism evidence="2 3">
    <name type="scientific">Aliigemmobacter aestuarii</name>
    <dbReference type="NCBI Taxonomy" id="1445661"/>
    <lineage>
        <taxon>Bacteria</taxon>
        <taxon>Pseudomonadati</taxon>
        <taxon>Pseudomonadota</taxon>
        <taxon>Alphaproteobacteria</taxon>
        <taxon>Rhodobacterales</taxon>
        <taxon>Paracoccaceae</taxon>
        <taxon>Aliigemmobacter</taxon>
    </lineage>
</organism>
<evidence type="ECO:0000256" key="1">
    <source>
        <dbReference type="SAM" id="SignalP"/>
    </source>
</evidence>
<dbReference type="OrthoDB" id="7791409at2"/>
<evidence type="ECO:0000313" key="3">
    <source>
        <dbReference type="Proteomes" id="UP000309450"/>
    </source>
</evidence>
<reference evidence="2 3" key="1">
    <citation type="submission" date="2019-04" db="EMBL/GenBank/DDBJ databases">
        <title>Draft genome sequence of Gemmobacter aestuarii sp. nov.</title>
        <authorList>
            <person name="Hameed A."/>
            <person name="Lin S.-Y."/>
            <person name="Shahina M."/>
            <person name="Lai W.-A."/>
            <person name="Young C.-C."/>
        </authorList>
    </citation>
    <scope>NUCLEOTIDE SEQUENCE [LARGE SCALE GENOMIC DNA]</scope>
    <source>
        <strain evidence="2 3">CC-PW-75</strain>
    </source>
</reference>